<gene>
    <name evidence="2" type="ORF">GALMADRAFT_254742</name>
</gene>
<dbReference type="AlphaFoldDB" id="A0A067SSN7"/>
<keyword evidence="3" id="KW-1185">Reference proteome</keyword>
<feature type="compositionally biased region" description="Low complexity" evidence="1">
    <location>
        <begin position="231"/>
        <end position="254"/>
    </location>
</feature>
<proteinExistence type="predicted"/>
<reference evidence="3" key="1">
    <citation type="journal article" date="2014" name="Proc. Natl. Acad. Sci. U.S.A.">
        <title>Extensive sampling of basidiomycete genomes demonstrates inadequacy of the white-rot/brown-rot paradigm for wood decay fungi.</title>
        <authorList>
            <person name="Riley R."/>
            <person name="Salamov A.A."/>
            <person name="Brown D.W."/>
            <person name="Nagy L.G."/>
            <person name="Floudas D."/>
            <person name="Held B.W."/>
            <person name="Levasseur A."/>
            <person name="Lombard V."/>
            <person name="Morin E."/>
            <person name="Otillar R."/>
            <person name="Lindquist E.A."/>
            <person name="Sun H."/>
            <person name="LaButti K.M."/>
            <person name="Schmutz J."/>
            <person name="Jabbour D."/>
            <person name="Luo H."/>
            <person name="Baker S.E."/>
            <person name="Pisabarro A.G."/>
            <person name="Walton J.D."/>
            <person name="Blanchette R.A."/>
            <person name="Henrissat B."/>
            <person name="Martin F."/>
            <person name="Cullen D."/>
            <person name="Hibbett D.S."/>
            <person name="Grigoriev I.V."/>
        </authorList>
    </citation>
    <scope>NUCLEOTIDE SEQUENCE [LARGE SCALE GENOMIC DNA]</scope>
    <source>
        <strain evidence="3">CBS 339.88</strain>
    </source>
</reference>
<feature type="region of interest" description="Disordered" evidence="1">
    <location>
        <begin position="222"/>
        <end position="254"/>
    </location>
</feature>
<name>A0A067SSN7_GALM3</name>
<evidence type="ECO:0000256" key="1">
    <source>
        <dbReference type="SAM" id="MobiDB-lite"/>
    </source>
</evidence>
<organism evidence="2 3">
    <name type="scientific">Galerina marginata (strain CBS 339.88)</name>
    <dbReference type="NCBI Taxonomy" id="685588"/>
    <lineage>
        <taxon>Eukaryota</taxon>
        <taxon>Fungi</taxon>
        <taxon>Dikarya</taxon>
        <taxon>Basidiomycota</taxon>
        <taxon>Agaricomycotina</taxon>
        <taxon>Agaricomycetes</taxon>
        <taxon>Agaricomycetidae</taxon>
        <taxon>Agaricales</taxon>
        <taxon>Agaricineae</taxon>
        <taxon>Strophariaceae</taxon>
        <taxon>Galerina</taxon>
    </lineage>
</organism>
<sequence>MPTGHPDYRRSEALSPFYIPLPSTYRTLGNPGVISIGQSSPSNAAATYPWFQPSAYNFGGFGASPDQAASSDQPPQDVNVKVPSAGVNVGGQGASSGTVSIGGGKAVTNPPASASSDGGITVTGGNGRTSSGDVMGNGASISVSSGAATTPASTGQPPQKVNVTPPSGGVNTGAQDPNKGDLLASLSRLLANIGKPATGATSVNVPAGSGITVTGENGGVGFGGNEGNGGTVTVTKGGASGDAAVSASSPLPVA</sequence>
<dbReference type="HOGENOM" id="CLU_1094352_0_0_1"/>
<evidence type="ECO:0000313" key="3">
    <source>
        <dbReference type="Proteomes" id="UP000027222"/>
    </source>
</evidence>
<protein>
    <submittedName>
        <fullName evidence="2">Uncharacterized protein</fullName>
    </submittedName>
</protein>
<feature type="region of interest" description="Disordered" evidence="1">
    <location>
        <begin position="91"/>
        <end position="179"/>
    </location>
</feature>
<accession>A0A067SSN7</accession>
<feature type="compositionally biased region" description="Gly residues" evidence="1">
    <location>
        <begin position="91"/>
        <end position="105"/>
    </location>
</feature>
<dbReference type="EMBL" id="KL142396">
    <property type="protein sequence ID" value="KDR70709.1"/>
    <property type="molecule type" value="Genomic_DNA"/>
</dbReference>
<evidence type="ECO:0000313" key="2">
    <source>
        <dbReference type="EMBL" id="KDR70709.1"/>
    </source>
</evidence>
<feature type="compositionally biased region" description="Polar residues" evidence="1">
    <location>
        <begin position="139"/>
        <end position="165"/>
    </location>
</feature>
<dbReference type="Proteomes" id="UP000027222">
    <property type="component" value="Unassembled WGS sequence"/>
</dbReference>